<keyword evidence="2" id="KW-0472">Membrane</keyword>
<keyword evidence="1" id="KW-0378">Hydrolase</keyword>
<dbReference type="EMBL" id="BMUT01000013">
    <property type="protein sequence ID" value="GGY01649.1"/>
    <property type="molecule type" value="Genomic_DNA"/>
</dbReference>
<organism evidence="4 5">
    <name type="scientific">Streptomyces hiroshimensis</name>
    <dbReference type="NCBI Taxonomy" id="66424"/>
    <lineage>
        <taxon>Bacteria</taxon>
        <taxon>Bacillati</taxon>
        <taxon>Actinomycetota</taxon>
        <taxon>Actinomycetes</taxon>
        <taxon>Kitasatosporales</taxon>
        <taxon>Streptomycetaceae</taxon>
        <taxon>Streptomyces</taxon>
    </lineage>
</organism>
<evidence type="ECO:0000313" key="5">
    <source>
        <dbReference type="Proteomes" id="UP000659223"/>
    </source>
</evidence>
<accession>A0ABQ2Z1W9</accession>
<keyword evidence="2" id="KW-0812">Transmembrane</keyword>
<sequence>MRIQFPPAEPGLSGRRRVLIAAPLGLIAAIMAADLLTGPDIHLGPLLVAAPALTATFGSTRLTAFIGALAVGAQIALGFIFGRTTTADHQTQTAALFLAVCFIVAFRAVRRRHERALDRARWVANVAQRVLLKPLPSRLGPLELVSEYAAAEAEAQIGGDLYAAARARDATRVMIGDCRGKGLTAVGDAALLLGAFRAAAHRFPPLPRLVAHLHNTVYWDAEQPADELAVGESFVTAAVLEIPDDQPLVQVISCGHPPPLIVRDGEVVTLAVSEPNLPLGLGTPTTQDDYEAEVFAFREGDLLLLYTDGVIEARDPHGTFYPLAERLAAWNEREPRRLIQRIRQDLLTHAGGSLDDDVAMVAIRRSPA</sequence>
<feature type="domain" description="PPM-type phosphatase" evidence="3">
    <location>
        <begin position="142"/>
        <end position="365"/>
    </location>
</feature>
<protein>
    <recommendedName>
        <fullName evidence="3">PPM-type phosphatase domain-containing protein</fullName>
    </recommendedName>
</protein>
<dbReference type="PANTHER" id="PTHR43156">
    <property type="entry name" value="STAGE II SPORULATION PROTEIN E-RELATED"/>
    <property type="match status" value="1"/>
</dbReference>
<dbReference type="Pfam" id="PF07228">
    <property type="entry name" value="SpoIIE"/>
    <property type="match status" value="1"/>
</dbReference>
<dbReference type="PANTHER" id="PTHR43156:SF2">
    <property type="entry name" value="STAGE II SPORULATION PROTEIN E"/>
    <property type="match status" value="1"/>
</dbReference>
<comment type="caution">
    <text evidence="4">The sequence shown here is derived from an EMBL/GenBank/DDBJ whole genome shotgun (WGS) entry which is preliminary data.</text>
</comment>
<dbReference type="RefSeq" id="WP_190024500.1">
    <property type="nucleotide sequence ID" value="NZ_BMUT01000013.1"/>
</dbReference>
<feature type="transmembrane region" description="Helical" evidence="2">
    <location>
        <begin position="93"/>
        <end position="109"/>
    </location>
</feature>
<reference evidence="5" key="1">
    <citation type="journal article" date="2019" name="Int. J. Syst. Evol. Microbiol.">
        <title>The Global Catalogue of Microorganisms (GCM) 10K type strain sequencing project: providing services to taxonomists for standard genome sequencing and annotation.</title>
        <authorList>
            <consortium name="The Broad Institute Genomics Platform"/>
            <consortium name="The Broad Institute Genome Sequencing Center for Infectious Disease"/>
            <person name="Wu L."/>
            <person name="Ma J."/>
        </authorList>
    </citation>
    <scope>NUCLEOTIDE SEQUENCE [LARGE SCALE GENOMIC DNA]</scope>
    <source>
        <strain evidence="5">JCM 4586</strain>
    </source>
</reference>
<dbReference type="Proteomes" id="UP000659223">
    <property type="component" value="Unassembled WGS sequence"/>
</dbReference>
<feature type="transmembrane region" description="Helical" evidence="2">
    <location>
        <begin position="62"/>
        <end position="81"/>
    </location>
</feature>
<keyword evidence="5" id="KW-1185">Reference proteome</keyword>
<evidence type="ECO:0000256" key="2">
    <source>
        <dbReference type="SAM" id="Phobius"/>
    </source>
</evidence>
<feature type="transmembrane region" description="Helical" evidence="2">
    <location>
        <begin position="20"/>
        <end position="41"/>
    </location>
</feature>
<name>A0ABQ2Z1W9_9ACTN</name>
<keyword evidence="2" id="KW-1133">Transmembrane helix</keyword>
<evidence type="ECO:0000259" key="3">
    <source>
        <dbReference type="SMART" id="SM00331"/>
    </source>
</evidence>
<proteinExistence type="predicted"/>
<evidence type="ECO:0000256" key="1">
    <source>
        <dbReference type="ARBA" id="ARBA00022801"/>
    </source>
</evidence>
<dbReference type="InterPro" id="IPR001932">
    <property type="entry name" value="PPM-type_phosphatase-like_dom"/>
</dbReference>
<dbReference type="InterPro" id="IPR052016">
    <property type="entry name" value="Bact_Sigma-Reg"/>
</dbReference>
<gene>
    <name evidence="4" type="ORF">GCM10010324_55780</name>
</gene>
<dbReference type="SMART" id="SM00331">
    <property type="entry name" value="PP2C_SIG"/>
    <property type="match status" value="1"/>
</dbReference>
<dbReference type="SUPFAM" id="SSF81606">
    <property type="entry name" value="PP2C-like"/>
    <property type="match status" value="1"/>
</dbReference>
<dbReference type="Gene3D" id="3.60.40.10">
    <property type="entry name" value="PPM-type phosphatase domain"/>
    <property type="match status" value="1"/>
</dbReference>
<dbReference type="InterPro" id="IPR036457">
    <property type="entry name" value="PPM-type-like_dom_sf"/>
</dbReference>
<evidence type="ECO:0000313" key="4">
    <source>
        <dbReference type="EMBL" id="GGY01649.1"/>
    </source>
</evidence>